<accession>A0A6P8FIV2</accession>
<dbReference type="KEGG" id="char:116221027"/>
<dbReference type="OrthoDB" id="9986391at2759"/>
<protein>
    <submittedName>
        <fullName evidence="4">E3 ubiquitin-protein ligase TRIM39-like</fullName>
    </submittedName>
</protein>
<dbReference type="SMART" id="SM00589">
    <property type="entry name" value="PRY"/>
    <property type="match status" value="1"/>
</dbReference>
<dbReference type="RefSeq" id="XP_031425849.2">
    <property type="nucleotide sequence ID" value="XM_031569989.2"/>
</dbReference>
<dbReference type="InterPro" id="IPR006574">
    <property type="entry name" value="PRY"/>
</dbReference>
<dbReference type="Pfam" id="PF13765">
    <property type="entry name" value="PRY"/>
    <property type="match status" value="1"/>
</dbReference>
<dbReference type="SMART" id="SM00449">
    <property type="entry name" value="SPRY"/>
    <property type="match status" value="1"/>
</dbReference>
<organism evidence="3 4">
    <name type="scientific">Clupea harengus</name>
    <name type="common">Atlantic herring</name>
    <dbReference type="NCBI Taxonomy" id="7950"/>
    <lineage>
        <taxon>Eukaryota</taxon>
        <taxon>Metazoa</taxon>
        <taxon>Chordata</taxon>
        <taxon>Craniata</taxon>
        <taxon>Vertebrata</taxon>
        <taxon>Euteleostomi</taxon>
        <taxon>Actinopterygii</taxon>
        <taxon>Neopterygii</taxon>
        <taxon>Teleostei</taxon>
        <taxon>Clupei</taxon>
        <taxon>Clupeiformes</taxon>
        <taxon>Clupeoidei</taxon>
        <taxon>Clupeidae</taxon>
        <taxon>Clupea</taxon>
    </lineage>
</organism>
<gene>
    <name evidence="4" type="primary">LOC116221027</name>
</gene>
<name>A0A6P8FIV2_CLUHA</name>
<feature type="coiled-coil region" evidence="1">
    <location>
        <begin position="63"/>
        <end position="90"/>
    </location>
</feature>
<dbReference type="AlphaFoldDB" id="A0A6P8FIV2"/>
<proteinExistence type="predicted"/>
<dbReference type="InterPro" id="IPR001870">
    <property type="entry name" value="B30.2/SPRY"/>
</dbReference>
<keyword evidence="1" id="KW-0175">Coiled coil</keyword>
<dbReference type="InterPro" id="IPR050143">
    <property type="entry name" value="TRIM/RBCC"/>
</dbReference>
<evidence type="ECO:0000259" key="2">
    <source>
        <dbReference type="PROSITE" id="PS50188"/>
    </source>
</evidence>
<dbReference type="PROSITE" id="PS50188">
    <property type="entry name" value="B302_SPRY"/>
    <property type="match status" value="1"/>
</dbReference>
<dbReference type="PANTHER" id="PTHR24103">
    <property type="entry name" value="E3 UBIQUITIN-PROTEIN LIGASE TRIM"/>
    <property type="match status" value="1"/>
</dbReference>
<dbReference type="Proteomes" id="UP000515152">
    <property type="component" value="Chromosome 7"/>
</dbReference>
<evidence type="ECO:0000313" key="4">
    <source>
        <dbReference type="RefSeq" id="XP_031425849.2"/>
    </source>
</evidence>
<sequence>MNRKAPTVDAEVANRELRMENKLQQEIIMQARKVNQKEAKCQKKNAEEVQQMKEHISITEMGNAKLKKHNNKLRRKISKLKKQIRSQNGEKPLMTVMKHQRRYALPAKVTLDFNTAHRRLILSDKRTAKLSGCPRSSHNQQQALDGQPVVLGRKGFTSGRHFWQVGVNNQWKIGVTRASAQRTGNVTLFPHHGYWCLSHWKHFSALATPMHRLPEGAVPRELGVCVDVDEKWVSFYNAESKAHIFSFTDMDFREGEEIYPVFCTQDEKQDLKIRRQPILPCPIFVSDKKTVNTGRTGDKCV</sequence>
<feature type="domain" description="B30.2/SPRY" evidence="2">
    <location>
        <begin position="89"/>
        <end position="280"/>
    </location>
</feature>
<evidence type="ECO:0000313" key="3">
    <source>
        <dbReference type="Proteomes" id="UP000515152"/>
    </source>
</evidence>
<dbReference type="GeneID" id="116221027"/>
<dbReference type="InterPro" id="IPR003877">
    <property type="entry name" value="SPRY_dom"/>
</dbReference>
<keyword evidence="3" id="KW-1185">Reference proteome</keyword>
<evidence type="ECO:0000256" key="1">
    <source>
        <dbReference type="SAM" id="Coils"/>
    </source>
</evidence>
<dbReference type="Pfam" id="PF00622">
    <property type="entry name" value="SPRY"/>
    <property type="match status" value="1"/>
</dbReference>
<reference evidence="4" key="1">
    <citation type="submission" date="2025-08" db="UniProtKB">
        <authorList>
            <consortium name="RefSeq"/>
        </authorList>
    </citation>
    <scope>IDENTIFICATION</scope>
</reference>